<dbReference type="SUPFAM" id="SSF56935">
    <property type="entry name" value="Porins"/>
    <property type="match status" value="1"/>
</dbReference>
<keyword evidence="5 9" id="KW-0798">TonB box</keyword>
<protein>
    <submittedName>
        <fullName evidence="13">TonB-linked outer membrane protein, SusC/RagA family</fullName>
    </submittedName>
</protein>
<feature type="domain" description="TonB-dependent receptor-like beta-barrel" evidence="11">
    <location>
        <begin position="405"/>
        <end position="782"/>
    </location>
</feature>
<gene>
    <name evidence="13" type="ORF">SAMN02745205_00560</name>
</gene>
<dbReference type="InterPro" id="IPR008969">
    <property type="entry name" value="CarboxyPept-like_regulatory"/>
</dbReference>
<dbReference type="NCBIfam" id="TIGR04056">
    <property type="entry name" value="OMP_RagA_SusC"/>
    <property type="match status" value="1"/>
</dbReference>
<evidence type="ECO:0000313" key="13">
    <source>
        <dbReference type="EMBL" id="SJZ37195.1"/>
    </source>
</evidence>
<dbReference type="InterPro" id="IPR037066">
    <property type="entry name" value="Plug_dom_sf"/>
</dbReference>
<comment type="subcellular location">
    <subcellularLocation>
        <location evidence="1 8">Cell outer membrane</location>
        <topology evidence="1 8">Multi-pass membrane protein</topology>
    </subcellularLocation>
</comment>
<dbReference type="Proteomes" id="UP000189956">
    <property type="component" value="Unassembled WGS sequence"/>
</dbReference>
<comment type="similarity">
    <text evidence="8 9">Belongs to the TonB-dependent receptor family.</text>
</comment>
<keyword evidence="7 8" id="KW-0998">Cell outer membrane</keyword>
<dbReference type="Gene3D" id="2.40.170.20">
    <property type="entry name" value="TonB-dependent receptor, beta-barrel domain"/>
    <property type="match status" value="1"/>
</dbReference>
<name>A0A1T4K4F4_PORCN</name>
<dbReference type="InterPro" id="IPR023997">
    <property type="entry name" value="TonB-dep_OMP_SusC/RagA_CS"/>
</dbReference>
<evidence type="ECO:0000256" key="6">
    <source>
        <dbReference type="ARBA" id="ARBA00023136"/>
    </source>
</evidence>
<dbReference type="InterPro" id="IPR039426">
    <property type="entry name" value="TonB-dep_rcpt-like"/>
</dbReference>
<dbReference type="Gene3D" id="2.170.130.10">
    <property type="entry name" value="TonB-dependent receptor, plug domain"/>
    <property type="match status" value="1"/>
</dbReference>
<keyword evidence="10" id="KW-0732">Signal</keyword>
<keyword evidence="6 8" id="KW-0472">Membrane</keyword>
<evidence type="ECO:0000256" key="1">
    <source>
        <dbReference type="ARBA" id="ARBA00004571"/>
    </source>
</evidence>
<dbReference type="InterPro" id="IPR012910">
    <property type="entry name" value="Plug_dom"/>
</dbReference>
<proteinExistence type="inferred from homology"/>
<dbReference type="InterPro" id="IPR000531">
    <property type="entry name" value="Beta-barrel_TonB"/>
</dbReference>
<evidence type="ECO:0000256" key="4">
    <source>
        <dbReference type="ARBA" id="ARBA00022692"/>
    </source>
</evidence>
<evidence type="ECO:0000313" key="14">
    <source>
        <dbReference type="Proteomes" id="UP000189956"/>
    </source>
</evidence>
<organism evidence="13 14">
    <name type="scientific">Porphyromonas cangingivalis</name>
    <dbReference type="NCBI Taxonomy" id="36874"/>
    <lineage>
        <taxon>Bacteria</taxon>
        <taxon>Pseudomonadati</taxon>
        <taxon>Bacteroidota</taxon>
        <taxon>Bacteroidia</taxon>
        <taxon>Bacteroidales</taxon>
        <taxon>Porphyromonadaceae</taxon>
        <taxon>Porphyromonas</taxon>
    </lineage>
</organism>
<evidence type="ECO:0000259" key="11">
    <source>
        <dbReference type="Pfam" id="PF00593"/>
    </source>
</evidence>
<keyword evidence="3 8" id="KW-1134">Transmembrane beta strand</keyword>
<dbReference type="SUPFAM" id="SSF49464">
    <property type="entry name" value="Carboxypeptidase regulatory domain-like"/>
    <property type="match status" value="1"/>
</dbReference>
<evidence type="ECO:0000256" key="2">
    <source>
        <dbReference type="ARBA" id="ARBA00022448"/>
    </source>
</evidence>
<dbReference type="RefSeq" id="WP_078735582.1">
    <property type="nucleotide sequence ID" value="NZ_LR134506.1"/>
</dbReference>
<dbReference type="Pfam" id="PF00593">
    <property type="entry name" value="TonB_dep_Rec_b-barrel"/>
    <property type="match status" value="1"/>
</dbReference>
<dbReference type="InterPro" id="IPR023996">
    <property type="entry name" value="TonB-dep_OMP_SusC/RagA"/>
</dbReference>
<sequence>MTHRVSKLSKCLKVVLLFVLMCPVRFAVAQQSGQRTLSGTVYDDERLPLIGAVIKVEGSKTVTGTKADGTYSIKVPIDKDVVLLVSFVGLQTSRVVIPKGTTDVKKDISLQGDTKLKEVIVTGIYTRPLGSYTGSATTIKGDEIRKVGGQNLLQSLKNVDPSIYLPDNLSLGSDPNNVPDLSLRGNAAVISEGTGNLRSTRFNPNQPLFIVDGFETSIEAIMDMDMNRIESLTVLKDASAKALYGSKAANGVIVIETRKLQGNQQRVTYAGSVNFELPDLTSYDLTNAREKLEVELLNGVYSAPTQDREHELKLLYQSRLAKVVGGLDTYWLSKPLRAGVGHKHNLSIELGDAQGLKGIVDFSYNDIQGAMKGSSRVNVSTSANLSYRKDNLIFRNILTINSNKATDSPYGSFDEYARMNPYWEAVDRNGEIKRWAEDNIPNPMYNATIGTSSVNEYISVTNNIYAEWHILPQLKSTLRLGVAERRGEGNTFLPPMHSIFASQKDVDKRGRYILDNGRESNYTGDLNVNYNTSFGKHAFFVNGGAFIGSRSSSNYRHVAEGFSNNQLADATFAKGYAQNSKPQGFQSLVHDLSFLLATSYDYDSRYLIDLTLRESASSLYGANSRWASSWSAGLGWNIHNEAFLKGNKWLQMLKVRASVGLTGNQNFLANYSVPTYLFYNDRSYMGLTGAYLKNMPNPDLKWEQRMDYNVGLDTRVGPMSVSLDLYQSDTRNMLTDLTIPGSTGFSIVKDNLGMVRNSGIEGKMTYRVWGDDKGNYLNLFGSVIHNRNKIVSLSQSLKDYNERMKQEASRNERQAPVLIYEDGESLTTLWAVKSAGIDPSNGREIYVKRDGSLTYDYSASDLVASGNTEPKIRGNFGFSGEFRNFGINLYFNYQVGAMMYNSTLVGKVENAEVEYNVDRRILQGRWKKPGDMTPFKRFDVANRTRVTTRFVQRRDELHISALSLYYEVPKKWASRLRSERLRLAFNMNDLATFSTIYVERGTAYPFARKFSFSLTSTF</sequence>
<reference evidence="13 14" key="1">
    <citation type="submission" date="2017-02" db="EMBL/GenBank/DDBJ databases">
        <authorList>
            <person name="Peterson S.W."/>
        </authorList>
    </citation>
    <scope>NUCLEOTIDE SEQUENCE [LARGE SCALE GENOMIC DNA]</scope>
    <source>
        <strain evidence="13 14">ATCC 700135</strain>
    </source>
</reference>
<evidence type="ECO:0000259" key="12">
    <source>
        <dbReference type="Pfam" id="PF07715"/>
    </source>
</evidence>
<evidence type="ECO:0000256" key="5">
    <source>
        <dbReference type="ARBA" id="ARBA00023077"/>
    </source>
</evidence>
<dbReference type="InterPro" id="IPR036942">
    <property type="entry name" value="Beta-barrel_TonB_sf"/>
</dbReference>
<dbReference type="NCBIfam" id="TIGR04057">
    <property type="entry name" value="SusC_RagA_signa"/>
    <property type="match status" value="1"/>
</dbReference>
<evidence type="ECO:0000256" key="3">
    <source>
        <dbReference type="ARBA" id="ARBA00022452"/>
    </source>
</evidence>
<dbReference type="Pfam" id="PF07715">
    <property type="entry name" value="Plug"/>
    <property type="match status" value="1"/>
</dbReference>
<dbReference type="Gene3D" id="2.60.40.1120">
    <property type="entry name" value="Carboxypeptidase-like, regulatory domain"/>
    <property type="match status" value="1"/>
</dbReference>
<dbReference type="EMBL" id="FUWL01000004">
    <property type="protein sequence ID" value="SJZ37195.1"/>
    <property type="molecule type" value="Genomic_DNA"/>
</dbReference>
<feature type="signal peptide" evidence="10">
    <location>
        <begin position="1"/>
        <end position="29"/>
    </location>
</feature>
<accession>A0A1T4K4F4</accession>
<evidence type="ECO:0000256" key="8">
    <source>
        <dbReference type="PROSITE-ProRule" id="PRU01360"/>
    </source>
</evidence>
<evidence type="ECO:0000256" key="7">
    <source>
        <dbReference type="ARBA" id="ARBA00023237"/>
    </source>
</evidence>
<dbReference type="AlphaFoldDB" id="A0A1T4K4F4"/>
<dbReference type="GO" id="GO:0009279">
    <property type="term" value="C:cell outer membrane"/>
    <property type="evidence" value="ECO:0007669"/>
    <property type="project" value="UniProtKB-SubCell"/>
</dbReference>
<keyword evidence="4 8" id="KW-0812">Transmembrane</keyword>
<dbReference type="PROSITE" id="PS52016">
    <property type="entry name" value="TONB_DEPENDENT_REC_3"/>
    <property type="match status" value="1"/>
</dbReference>
<dbReference type="Pfam" id="PF13715">
    <property type="entry name" value="CarbopepD_reg_2"/>
    <property type="match status" value="1"/>
</dbReference>
<evidence type="ECO:0000256" key="10">
    <source>
        <dbReference type="SAM" id="SignalP"/>
    </source>
</evidence>
<feature type="chain" id="PRO_5012278503" evidence="10">
    <location>
        <begin position="30"/>
        <end position="1018"/>
    </location>
</feature>
<keyword evidence="2 8" id="KW-0813">Transport</keyword>
<evidence type="ECO:0000256" key="9">
    <source>
        <dbReference type="RuleBase" id="RU003357"/>
    </source>
</evidence>
<feature type="domain" description="TonB-dependent receptor plug" evidence="12">
    <location>
        <begin position="132"/>
        <end position="252"/>
    </location>
</feature>